<sequence>MTESDSQNEDRLASVLYLPWATPGLEPARPAGRRHLAAEPREGLPESEPSAVSEDVEAQESLDVDSIDRLVVRRLARKGLSVGEVQRFLDENGVPAEAVDGCIARLQSFGHLDDERLAEHLVDSLHGRKGLGISAVTQELKRRCIDPATIDCVIAGIDDRGELDRATAIAVKRIGQLSSVDDETASRRLTGFLMRKGYSSGVTRRAVASAFMSRRQRGASVRFR</sequence>
<accession>A0ABW1VI92</accession>
<comment type="similarity">
    <text evidence="2 5">Belongs to the RecX family.</text>
</comment>
<protein>
    <recommendedName>
        <fullName evidence="3 5">Regulatory protein RecX</fullName>
    </recommendedName>
</protein>
<evidence type="ECO:0000313" key="9">
    <source>
        <dbReference type="EMBL" id="MFC6357252.1"/>
    </source>
</evidence>
<comment type="caution">
    <text evidence="9">The sequence shown here is derived from an EMBL/GenBank/DDBJ whole genome shotgun (WGS) entry which is preliminary data.</text>
</comment>
<evidence type="ECO:0000256" key="6">
    <source>
        <dbReference type="SAM" id="MobiDB-lite"/>
    </source>
</evidence>
<feature type="domain" description="RecX third three-helical" evidence="8">
    <location>
        <begin position="162"/>
        <end position="207"/>
    </location>
</feature>
<dbReference type="RefSeq" id="WP_386732908.1">
    <property type="nucleotide sequence ID" value="NZ_JBHSTP010000004.1"/>
</dbReference>
<feature type="domain" description="RecX second three-helical" evidence="7">
    <location>
        <begin position="113"/>
        <end position="151"/>
    </location>
</feature>
<dbReference type="Pfam" id="PF02631">
    <property type="entry name" value="RecX_HTH2"/>
    <property type="match status" value="1"/>
</dbReference>
<dbReference type="EMBL" id="JBHSTP010000004">
    <property type="protein sequence ID" value="MFC6357252.1"/>
    <property type="molecule type" value="Genomic_DNA"/>
</dbReference>
<gene>
    <name evidence="5" type="primary">recX</name>
    <name evidence="9" type="ORF">ACFQB0_14160</name>
</gene>
<dbReference type="HAMAP" id="MF_01114">
    <property type="entry name" value="RecX"/>
    <property type="match status" value="1"/>
</dbReference>
<evidence type="ECO:0000256" key="2">
    <source>
        <dbReference type="ARBA" id="ARBA00009695"/>
    </source>
</evidence>
<evidence type="ECO:0000256" key="4">
    <source>
        <dbReference type="ARBA" id="ARBA00022490"/>
    </source>
</evidence>
<dbReference type="InterPro" id="IPR053925">
    <property type="entry name" value="RecX_HTH_3rd"/>
</dbReference>
<dbReference type="PANTHER" id="PTHR33602">
    <property type="entry name" value="REGULATORY PROTEIN RECX FAMILY PROTEIN"/>
    <property type="match status" value="1"/>
</dbReference>
<evidence type="ECO:0000313" key="10">
    <source>
        <dbReference type="Proteomes" id="UP001596306"/>
    </source>
</evidence>
<comment type="subcellular location">
    <subcellularLocation>
        <location evidence="1 5">Cytoplasm</location>
    </subcellularLocation>
</comment>
<dbReference type="PANTHER" id="PTHR33602:SF1">
    <property type="entry name" value="REGULATORY PROTEIN RECX FAMILY PROTEIN"/>
    <property type="match status" value="1"/>
</dbReference>
<dbReference type="InterPro" id="IPR036388">
    <property type="entry name" value="WH-like_DNA-bd_sf"/>
</dbReference>
<evidence type="ECO:0000256" key="1">
    <source>
        <dbReference type="ARBA" id="ARBA00004496"/>
    </source>
</evidence>
<keyword evidence="4 5" id="KW-0963">Cytoplasm</keyword>
<evidence type="ECO:0000259" key="8">
    <source>
        <dbReference type="Pfam" id="PF21981"/>
    </source>
</evidence>
<organism evidence="9 10">
    <name type="scientific">Luethyella okanaganae</name>
    <dbReference type="NCBI Taxonomy" id="69372"/>
    <lineage>
        <taxon>Bacteria</taxon>
        <taxon>Bacillati</taxon>
        <taxon>Actinomycetota</taxon>
        <taxon>Actinomycetes</taxon>
        <taxon>Micrococcales</taxon>
        <taxon>Microbacteriaceae</taxon>
        <taxon>Luethyella</taxon>
    </lineage>
</organism>
<comment type="function">
    <text evidence="5">Modulates RecA activity.</text>
</comment>
<keyword evidence="10" id="KW-1185">Reference proteome</keyword>
<name>A0ABW1VI92_9MICO</name>
<dbReference type="InterPro" id="IPR003783">
    <property type="entry name" value="Regulatory_RecX"/>
</dbReference>
<proteinExistence type="inferred from homology"/>
<evidence type="ECO:0000256" key="5">
    <source>
        <dbReference type="HAMAP-Rule" id="MF_01114"/>
    </source>
</evidence>
<dbReference type="Gene3D" id="1.10.10.10">
    <property type="entry name" value="Winged helix-like DNA-binding domain superfamily/Winged helix DNA-binding domain"/>
    <property type="match status" value="2"/>
</dbReference>
<evidence type="ECO:0000259" key="7">
    <source>
        <dbReference type="Pfam" id="PF02631"/>
    </source>
</evidence>
<evidence type="ECO:0000256" key="3">
    <source>
        <dbReference type="ARBA" id="ARBA00018111"/>
    </source>
</evidence>
<dbReference type="Proteomes" id="UP001596306">
    <property type="component" value="Unassembled WGS sequence"/>
</dbReference>
<feature type="region of interest" description="Disordered" evidence="6">
    <location>
        <begin position="22"/>
        <end position="59"/>
    </location>
</feature>
<dbReference type="InterPro" id="IPR053924">
    <property type="entry name" value="RecX_HTH_2nd"/>
</dbReference>
<reference evidence="10" key="1">
    <citation type="journal article" date="2019" name="Int. J. Syst. Evol. Microbiol.">
        <title>The Global Catalogue of Microorganisms (GCM) 10K type strain sequencing project: providing services to taxonomists for standard genome sequencing and annotation.</title>
        <authorList>
            <consortium name="The Broad Institute Genomics Platform"/>
            <consortium name="The Broad Institute Genome Sequencing Center for Infectious Disease"/>
            <person name="Wu L."/>
            <person name="Ma J."/>
        </authorList>
    </citation>
    <scope>NUCLEOTIDE SEQUENCE [LARGE SCALE GENOMIC DNA]</scope>
    <source>
        <strain evidence="10">CCUG 43304</strain>
    </source>
</reference>
<dbReference type="Pfam" id="PF21981">
    <property type="entry name" value="RecX_HTH3"/>
    <property type="match status" value="1"/>
</dbReference>